<evidence type="ECO:0000259" key="2">
    <source>
        <dbReference type="Pfam" id="PF01832"/>
    </source>
</evidence>
<dbReference type="InterPro" id="IPR053195">
    <property type="entry name" value="Bax-like"/>
</dbReference>
<evidence type="ECO:0000256" key="1">
    <source>
        <dbReference type="SAM" id="SignalP"/>
    </source>
</evidence>
<dbReference type="AlphaFoldDB" id="A0A0R2TVR4"/>
<feature type="domain" description="Mannosyl-glycoprotein endo-beta-N-acetylglucosamidase-like" evidence="2">
    <location>
        <begin position="119"/>
        <end position="201"/>
    </location>
</feature>
<keyword evidence="1" id="KW-0732">Signal</keyword>
<name>A0A0R2TVR4_9GAMM</name>
<evidence type="ECO:0000313" key="3">
    <source>
        <dbReference type="EMBL" id="KRO91257.1"/>
    </source>
</evidence>
<dbReference type="Proteomes" id="UP000051213">
    <property type="component" value="Unassembled WGS sequence"/>
</dbReference>
<proteinExistence type="predicted"/>
<evidence type="ECO:0000313" key="4">
    <source>
        <dbReference type="Proteomes" id="UP000051213"/>
    </source>
</evidence>
<feature type="chain" id="PRO_5006425032" description="Mannosyl-glycoprotein endo-beta-N-acetylglucosamidase-like domain-containing protein" evidence="1">
    <location>
        <begin position="27"/>
        <end position="253"/>
    </location>
</feature>
<gene>
    <name evidence="3" type="ORF">ABS24_05485</name>
</gene>
<reference evidence="3 4" key="1">
    <citation type="submission" date="2015-10" db="EMBL/GenBank/DDBJ databases">
        <title>Metagenome-Assembled Genomes uncover a global brackish microbiome.</title>
        <authorList>
            <person name="Hugerth L.W."/>
            <person name="Larsson J."/>
            <person name="Alneberg J."/>
            <person name="Lindh M.V."/>
            <person name="Legrand C."/>
            <person name="Pinhassi J."/>
            <person name="Andersson A.F."/>
        </authorList>
    </citation>
    <scope>NUCLEOTIDE SEQUENCE [LARGE SCALE GENOMIC DNA]</scope>
    <source>
        <strain evidence="3">BACL26 MAG-121220-bin70</strain>
    </source>
</reference>
<dbReference type="EMBL" id="LICA01000560">
    <property type="protein sequence ID" value="KRO91257.1"/>
    <property type="molecule type" value="Genomic_DNA"/>
</dbReference>
<comment type="caution">
    <text evidence="3">The sequence shown here is derived from an EMBL/GenBank/DDBJ whole genome shotgun (WGS) entry which is preliminary data.</text>
</comment>
<dbReference type="InterPro" id="IPR002901">
    <property type="entry name" value="MGlyc_endo_b_GlcNAc-like_dom"/>
</dbReference>
<dbReference type="PROSITE" id="PS51257">
    <property type="entry name" value="PROKAR_LIPOPROTEIN"/>
    <property type="match status" value="1"/>
</dbReference>
<dbReference type="Gene3D" id="1.10.530.10">
    <property type="match status" value="1"/>
</dbReference>
<organism evidence="3 4">
    <name type="scientific">SAR92 bacterium BACL26 MAG-121220-bin70</name>
    <dbReference type="NCBI Taxonomy" id="1655626"/>
    <lineage>
        <taxon>Bacteria</taxon>
        <taxon>Pseudomonadati</taxon>
        <taxon>Pseudomonadota</taxon>
        <taxon>Gammaproteobacteria</taxon>
        <taxon>Cellvibrionales</taxon>
        <taxon>Porticoccaceae</taxon>
        <taxon>SAR92 clade</taxon>
    </lineage>
</organism>
<dbReference type="PANTHER" id="PTHR40572">
    <property type="entry name" value="PROTEIN BAX"/>
    <property type="match status" value="1"/>
</dbReference>
<dbReference type="GO" id="GO:0004040">
    <property type="term" value="F:amidase activity"/>
    <property type="evidence" value="ECO:0007669"/>
    <property type="project" value="InterPro"/>
</dbReference>
<feature type="signal peptide" evidence="1">
    <location>
        <begin position="1"/>
        <end position="26"/>
    </location>
</feature>
<protein>
    <recommendedName>
        <fullName evidence="2">Mannosyl-glycoprotein endo-beta-N-acetylglucosamidase-like domain-containing protein</fullName>
    </recommendedName>
</protein>
<sequence length="253" mass="28617">MINTTSRTSILMVVLFFLALGTGACADWGNSNPLPDFSIYTDVKKKKAAFFTYLFPLVEDQNKLITIERVKLLDLAGTTIEPLNNTDQNFIEELAVYYKVDIDQPNKTVINKLLLRVDEVPASLAMAQAAMESAWGTSRFAVQANNLFGQWCYQEGCGLVPLRRNPGSKHEVAEFDSVSDAIRSYLRNINTHRAYSDLREHRSSLLNQGHRVSGHLLAENLIEYSELREAYVHEIQALIRINKLDQYDAGLME</sequence>
<dbReference type="Pfam" id="PF01832">
    <property type="entry name" value="Glucosaminidase"/>
    <property type="match status" value="1"/>
</dbReference>
<dbReference type="PANTHER" id="PTHR40572:SF1">
    <property type="entry name" value="PROTEIN BAX"/>
    <property type="match status" value="1"/>
</dbReference>
<accession>A0A0R2TVR4</accession>